<dbReference type="PANTHER" id="PTHR13789">
    <property type="entry name" value="MONOOXYGENASE"/>
    <property type="match status" value="1"/>
</dbReference>
<evidence type="ECO:0000256" key="1">
    <source>
        <dbReference type="ARBA" id="ARBA00023002"/>
    </source>
</evidence>
<keyword evidence="1 4" id="KW-0560">Oxidoreductase</keyword>
<dbReference type="SUPFAM" id="SSF54373">
    <property type="entry name" value="FAD-linked reductases, C-terminal domain"/>
    <property type="match status" value="1"/>
</dbReference>
<dbReference type="GO" id="GO:0071949">
    <property type="term" value="F:FAD binding"/>
    <property type="evidence" value="ECO:0007669"/>
    <property type="project" value="InterPro"/>
</dbReference>
<feature type="domain" description="FAD-binding" evidence="3">
    <location>
        <begin position="6"/>
        <end position="339"/>
    </location>
</feature>
<dbReference type="Pfam" id="PF01494">
    <property type="entry name" value="FAD_binding_3"/>
    <property type="match status" value="1"/>
</dbReference>
<dbReference type="PANTHER" id="PTHR13789:SF309">
    <property type="entry name" value="PUTATIVE (AFU_ORTHOLOGUE AFUA_6G14510)-RELATED"/>
    <property type="match status" value="1"/>
</dbReference>
<dbReference type="SUPFAM" id="SSF51905">
    <property type="entry name" value="FAD/NAD(P)-binding domain"/>
    <property type="match status" value="1"/>
</dbReference>
<evidence type="ECO:0000313" key="4">
    <source>
        <dbReference type="EMBL" id="SPF76438.1"/>
    </source>
</evidence>
<dbReference type="Gene3D" id="3.50.50.60">
    <property type="entry name" value="FAD/NAD(P)-binding domain"/>
    <property type="match status" value="1"/>
</dbReference>
<dbReference type="AlphaFoldDB" id="A0A2R8AK60"/>
<dbReference type="InterPro" id="IPR002938">
    <property type="entry name" value="FAD-bd"/>
</dbReference>
<dbReference type="Proteomes" id="UP000244911">
    <property type="component" value="Unassembled WGS sequence"/>
</dbReference>
<dbReference type="EC" id="1.14.13.24" evidence="4"/>
<dbReference type="InterPro" id="IPR050493">
    <property type="entry name" value="FAD-dep_Monooxygenase_BioMet"/>
</dbReference>
<keyword evidence="5" id="KW-1185">Reference proteome</keyword>
<sequence>MIKDQQITILGAGIGGLAAATALAQRGAKVTVLEQAPAITEVGAGFQISPNGVRVLDALGLGDKARANAIRGHGVWLRDGVSGHGVLDLDFRTLKPDDTFLLFHRADLQKLLYDAALEAGVTIQCGQRVQSVHPGEDGTEVVLEGQDPINMGFVVGADGLHSVMRSALNGPATPEFTGQVAWRALVPATGREQYEATVFMGPGRHMVTYPLREGSLVNIVAVEERESWTEEGWFHKDDTANLMAAFSGFCDDAMALLERVDEAHIWGLFLHPVADNWHQGQAVLLGDAAHPTLPFMAQGAVMALEDAWVLADCLDRFGLERGPAVYQGKRRPRTAKIVAEAHKNARNYHYTNPMVRGAGHMAMRLIGRMAPQVLMRRYDWIYDMDVTA</sequence>
<evidence type="ECO:0000259" key="3">
    <source>
        <dbReference type="Pfam" id="PF01494"/>
    </source>
</evidence>
<proteinExistence type="predicted"/>
<reference evidence="4 5" key="1">
    <citation type="submission" date="2018-03" db="EMBL/GenBank/DDBJ databases">
        <authorList>
            <person name="Keele B.F."/>
        </authorList>
    </citation>
    <scope>NUCLEOTIDE SEQUENCE [LARGE SCALE GENOMIC DNA]</scope>
    <source>
        <strain evidence="4 5">CECT 8811</strain>
    </source>
</reference>
<dbReference type="RefSeq" id="WP_108856443.1">
    <property type="nucleotide sequence ID" value="NZ_OMOI01000001.1"/>
</dbReference>
<dbReference type="EMBL" id="OMOI01000001">
    <property type="protein sequence ID" value="SPF76438.1"/>
    <property type="molecule type" value="Genomic_DNA"/>
</dbReference>
<organism evidence="4 5">
    <name type="scientific">Aliiroseovarius pelagivivens</name>
    <dbReference type="NCBI Taxonomy" id="1639690"/>
    <lineage>
        <taxon>Bacteria</taxon>
        <taxon>Pseudomonadati</taxon>
        <taxon>Pseudomonadota</taxon>
        <taxon>Alphaproteobacteria</taxon>
        <taxon>Rhodobacterales</taxon>
        <taxon>Paracoccaceae</taxon>
        <taxon>Aliiroseovarius</taxon>
    </lineage>
</organism>
<dbReference type="GO" id="GO:0018669">
    <property type="term" value="F:3-hydroxybenzoate 6-monooxygenase activity"/>
    <property type="evidence" value="ECO:0007669"/>
    <property type="project" value="UniProtKB-EC"/>
</dbReference>
<gene>
    <name evidence="4" type="primary">xlnD</name>
    <name evidence="4" type="ORF">ALP8811_01443</name>
</gene>
<evidence type="ECO:0000313" key="5">
    <source>
        <dbReference type="Proteomes" id="UP000244911"/>
    </source>
</evidence>
<protein>
    <submittedName>
        <fullName evidence="4">3-hydroxybenzoate 6-hydroxylase 1</fullName>
        <ecNumber evidence="4">1.14.13.24</ecNumber>
    </submittedName>
</protein>
<accession>A0A2R8AK60</accession>
<dbReference type="OrthoDB" id="4230779at2"/>
<dbReference type="InterPro" id="IPR036188">
    <property type="entry name" value="FAD/NAD-bd_sf"/>
</dbReference>
<evidence type="ECO:0000256" key="2">
    <source>
        <dbReference type="ARBA" id="ARBA00023033"/>
    </source>
</evidence>
<name>A0A2R8AK60_9RHOB</name>
<keyword evidence="2" id="KW-0503">Monooxygenase</keyword>
<dbReference type="PRINTS" id="PR00420">
    <property type="entry name" value="RNGMNOXGNASE"/>
</dbReference>